<evidence type="ECO:0000256" key="3">
    <source>
        <dbReference type="ARBA" id="ARBA00023163"/>
    </source>
</evidence>
<protein>
    <submittedName>
        <fullName evidence="6">RpiR family transcriptional regulator</fullName>
    </submittedName>
</protein>
<dbReference type="InterPro" id="IPR046348">
    <property type="entry name" value="SIS_dom_sf"/>
</dbReference>
<evidence type="ECO:0000259" key="4">
    <source>
        <dbReference type="PROSITE" id="PS51071"/>
    </source>
</evidence>
<feature type="domain" description="HTH rpiR-type" evidence="4">
    <location>
        <begin position="2"/>
        <end position="78"/>
    </location>
</feature>
<dbReference type="OrthoDB" id="3684496at2"/>
<keyword evidence="2" id="KW-0238">DNA-binding</keyword>
<sequence length="284" mass="30854">MVGCCLKIKESLSGLTKKEKLVAKYVLQFPHDVPKMSIQELAAASGTSPSSVVRLCKSLGYSGYKEFCRLLTADISANRQDDIVYEDVRPGDSLPSIAKSVVMSNIRAIESSLQILNVDQLEQAVTAICQADRVDFYGVGTSCLVALDAHSKFLRINKHSNVSEDPHVQVLSAATLKKGDVAVIISYSGETRDVLIIADIIKKTSATIIAITKYGKNPLNTQADINLYTYSTENLIRSGAMSSRISQLTIIDILYTAVASNNYGSVKPHLDKSLFAAGRMRSSK</sequence>
<dbReference type="EMBL" id="QPJT01000031">
    <property type="protein sequence ID" value="RCX09967.1"/>
    <property type="molecule type" value="Genomic_DNA"/>
</dbReference>
<feature type="domain" description="SIS" evidence="5">
    <location>
        <begin position="124"/>
        <end position="264"/>
    </location>
</feature>
<evidence type="ECO:0000256" key="1">
    <source>
        <dbReference type="ARBA" id="ARBA00023015"/>
    </source>
</evidence>
<evidence type="ECO:0000259" key="5">
    <source>
        <dbReference type="PROSITE" id="PS51464"/>
    </source>
</evidence>
<dbReference type="InterPro" id="IPR009057">
    <property type="entry name" value="Homeodomain-like_sf"/>
</dbReference>
<dbReference type="CDD" id="cd05013">
    <property type="entry name" value="SIS_RpiR"/>
    <property type="match status" value="1"/>
</dbReference>
<dbReference type="InterPro" id="IPR001347">
    <property type="entry name" value="SIS_dom"/>
</dbReference>
<dbReference type="SUPFAM" id="SSF46689">
    <property type="entry name" value="Homeodomain-like"/>
    <property type="match status" value="1"/>
</dbReference>
<reference evidence="6 7" key="1">
    <citation type="submission" date="2018-07" db="EMBL/GenBank/DDBJ databases">
        <title>Genomic Encyclopedia of Type Strains, Phase IV (KMG-IV): sequencing the most valuable type-strain genomes for metagenomic binning, comparative biology and taxonomic classification.</title>
        <authorList>
            <person name="Goeker M."/>
        </authorList>
    </citation>
    <scope>NUCLEOTIDE SEQUENCE [LARGE SCALE GENOMIC DNA]</scope>
    <source>
        <strain evidence="6 7">DSM 27016</strain>
    </source>
</reference>
<dbReference type="InterPro" id="IPR036388">
    <property type="entry name" value="WH-like_DNA-bd_sf"/>
</dbReference>
<dbReference type="Proteomes" id="UP000253034">
    <property type="component" value="Unassembled WGS sequence"/>
</dbReference>
<dbReference type="PANTHER" id="PTHR30514">
    <property type="entry name" value="GLUCOKINASE"/>
    <property type="match status" value="1"/>
</dbReference>
<keyword evidence="3" id="KW-0804">Transcription</keyword>
<name>A0A369AP45_9FIRM</name>
<dbReference type="Pfam" id="PF01418">
    <property type="entry name" value="HTH_6"/>
    <property type="match status" value="1"/>
</dbReference>
<dbReference type="InterPro" id="IPR035472">
    <property type="entry name" value="RpiR-like_SIS"/>
</dbReference>
<evidence type="ECO:0000313" key="6">
    <source>
        <dbReference type="EMBL" id="RCX09967.1"/>
    </source>
</evidence>
<accession>A0A369AP45</accession>
<dbReference type="AlphaFoldDB" id="A0A369AP45"/>
<keyword evidence="7" id="KW-1185">Reference proteome</keyword>
<dbReference type="PANTHER" id="PTHR30514:SF1">
    <property type="entry name" value="HTH-TYPE TRANSCRIPTIONAL REGULATOR HEXR-RELATED"/>
    <property type="match status" value="1"/>
</dbReference>
<dbReference type="SUPFAM" id="SSF53697">
    <property type="entry name" value="SIS domain"/>
    <property type="match status" value="1"/>
</dbReference>
<dbReference type="Gene3D" id="1.10.10.10">
    <property type="entry name" value="Winged helix-like DNA-binding domain superfamily/Winged helix DNA-binding domain"/>
    <property type="match status" value="1"/>
</dbReference>
<dbReference type="Gene3D" id="3.40.50.10490">
    <property type="entry name" value="Glucose-6-phosphate isomerase like protein, domain 1"/>
    <property type="match status" value="1"/>
</dbReference>
<evidence type="ECO:0000313" key="7">
    <source>
        <dbReference type="Proteomes" id="UP000253034"/>
    </source>
</evidence>
<gene>
    <name evidence="6" type="ORF">DFR58_13111</name>
</gene>
<organism evidence="6 7">
    <name type="scientific">Anaerobacterium chartisolvens</name>
    <dbReference type="NCBI Taxonomy" id="1297424"/>
    <lineage>
        <taxon>Bacteria</taxon>
        <taxon>Bacillati</taxon>
        <taxon>Bacillota</taxon>
        <taxon>Clostridia</taxon>
        <taxon>Eubacteriales</taxon>
        <taxon>Oscillospiraceae</taxon>
        <taxon>Anaerobacterium</taxon>
    </lineage>
</organism>
<dbReference type="InterPro" id="IPR047640">
    <property type="entry name" value="RpiR-like"/>
</dbReference>
<dbReference type="Pfam" id="PF01380">
    <property type="entry name" value="SIS"/>
    <property type="match status" value="1"/>
</dbReference>
<dbReference type="GO" id="GO:0003677">
    <property type="term" value="F:DNA binding"/>
    <property type="evidence" value="ECO:0007669"/>
    <property type="project" value="UniProtKB-KW"/>
</dbReference>
<evidence type="ECO:0000256" key="2">
    <source>
        <dbReference type="ARBA" id="ARBA00023125"/>
    </source>
</evidence>
<proteinExistence type="predicted"/>
<dbReference type="GO" id="GO:1901135">
    <property type="term" value="P:carbohydrate derivative metabolic process"/>
    <property type="evidence" value="ECO:0007669"/>
    <property type="project" value="InterPro"/>
</dbReference>
<dbReference type="GO" id="GO:0097367">
    <property type="term" value="F:carbohydrate derivative binding"/>
    <property type="evidence" value="ECO:0007669"/>
    <property type="project" value="InterPro"/>
</dbReference>
<comment type="caution">
    <text evidence="6">The sequence shown here is derived from an EMBL/GenBank/DDBJ whole genome shotgun (WGS) entry which is preliminary data.</text>
</comment>
<dbReference type="InterPro" id="IPR000281">
    <property type="entry name" value="HTH_RpiR"/>
</dbReference>
<dbReference type="GO" id="GO:0003700">
    <property type="term" value="F:DNA-binding transcription factor activity"/>
    <property type="evidence" value="ECO:0007669"/>
    <property type="project" value="InterPro"/>
</dbReference>
<dbReference type="PROSITE" id="PS51071">
    <property type="entry name" value="HTH_RPIR"/>
    <property type="match status" value="1"/>
</dbReference>
<dbReference type="PROSITE" id="PS51464">
    <property type="entry name" value="SIS"/>
    <property type="match status" value="1"/>
</dbReference>
<keyword evidence="1" id="KW-0805">Transcription regulation</keyword>